<gene>
    <name evidence="1" type="ORF">J1C56_02445</name>
</gene>
<dbReference type="RefSeq" id="WP_214385665.1">
    <property type="nucleotide sequence ID" value="NZ_JAFLWW010000001.1"/>
</dbReference>
<reference evidence="1" key="2">
    <citation type="submission" date="2021-03" db="EMBL/GenBank/DDBJ databases">
        <authorList>
            <person name="Artuso I."/>
            <person name="Turrini P."/>
            <person name="Pirolo M."/>
            <person name="Lugli G.A."/>
            <person name="Ventura M."/>
            <person name="Visca P."/>
        </authorList>
    </citation>
    <scope>NUCLEOTIDE SEQUENCE</scope>
    <source>
        <strain evidence="1">LMG 26462</strain>
    </source>
</reference>
<sequence length="148" mass="17010">MSIALRNERAGIAGITGAVDWHFMGHAGDPFGGRTRLPDLPVRLMARQIEVMHTMGNHWDNFAAIDAQPQMYQQERRRLEDFVHFAPAHTRTQQLIVPEDTVDDLMARIIEMQQGPRIERIRQEIAEGEKVRFTDRQKFHAQIISLAA</sequence>
<evidence type="ECO:0000313" key="2">
    <source>
        <dbReference type="Proteomes" id="UP001138921"/>
    </source>
</evidence>
<name>A0A9X1D476_9HYPH</name>
<keyword evidence="2" id="KW-1185">Reference proteome</keyword>
<protein>
    <submittedName>
        <fullName evidence="1">Uncharacterized protein</fullName>
    </submittedName>
</protein>
<accession>A0A9X1D476</accession>
<comment type="caution">
    <text evidence="1">The sequence shown here is derived from an EMBL/GenBank/DDBJ whole genome shotgun (WGS) entry which is preliminary data.</text>
</comment>
<dbReference type="EMBL" id="JAFLWW010000001">
    <property type="protein sequence ID" value="MBT1154444.1"/>
    <property type="molecule type" value="Genomic_DNA"/>
</dbReference>
<evidence type="ECO:0000313" key="1">
    <source>
        <dbReference type="EMBL" id="MBT1154444.1"/>
    </source>
</evidence>
<dbReference type="AlphaFoldDB" id="A0A9X1D476"/>
<proteinExistence type="predicted"/>
<dbReference type="Proteomes" id="UP001138921">
    <property type="component" value="Unassembled WGS sequence"/>
</dbReference>
<organism evidence="1 2">
    <name type="scientific">Aminobacter anthyllidis</name>
    <dbReference type="NCBI Taxonomy" id="1035067"/>
    <lineage>
        <taxon>Bacteria</taxon>
        <taxon>Pseudomonadati</taxon>
        <taxon>Pseudomonadota</taxon>
        <taxon>Alphaproteobacteria</taxon>
        <taxon>Hyphomicrobiales</taxon>
        <taxon>Phyllobacteriaceae</taxon>
        <taxon>Aminobacter</taxon>
    </lineage>
</organism>
<reference evidence="1" key="1">
    <citation type="journal article" date="2021" name="Microorganisms">
        <title>Phylogenomic Reconstruction and Metabolic Potential of the Genus Aminobacter.</title>
        <authorList>
            <person name="Artuso I."/>
            <person name="Turrini P."/>
            <person name="Pirolo M."/>
            <person name="Lugli G.A."/>
            <person name="Ventura M."/>
            <person name="Visca P."/>
        </authorList>
    </citation>
    <scope>NUCLEOTIDE SEQUENCE</scope>
    <source>
        <strain evidence="1">LMG 26462</strain>
    </source>
</reference>